<feature type="domain" description="Competence protein CoiA nuclease-like" evidence="1">
    <location>
        <begin position="60"/>
        <end position="138"/>
    </location>
</feature>
<dbReference type="RefSeq" id="WP_025711932.1">
    <property type="nucleotide sequence ID" value="NZ_MXTP01000016.1"/>
</dbReference>
<organism evidence="3">
    <name type="scientific">Salmonella enterica</name>
    <name type="common">Salmonella choleraesuis</name>
    <dbReference type="NCBI Taxonomy" id="28901"/>
    <lineage>
        <taxon>Bacteria</taxon>
        <taxon>Pseudomonadati</taxon>
        <taxon>Pseudomonadota</taxon>
        <taxon>Gammaproteobacteria</taxon>
        <taxon>Enterobacterales</taxon>
        <taxon>Enterobacteriaceae</taxon>
        <taxon>Salmonella</taxon>
    </lineage>
</organism>
<sequence>MLAGTRNATNGKVFAKDCEKEEGPFFCIGCKKELVLKKGRIKVHHFAHKPPFSCNRGQGETEKHRECKESIYKMLLSMPNVRDVDIEHDLGSAVADVYAVINNVPVAIEVQRSILTVNEITRRTKEYQRLGVHVLWLSLFSTRLVEDRFSPSAWEKWCHATYYGRVYYWVSGLDVIPYHFSDYKLYVEESTWYESGGNERSAGGYYKFSKRYKTPLAGQTVNIAKDFSPKRKAAWNSKTIYIPECSIYLDGQSAWWSK</sequence>
<dbReference type="Pfam" id="PF06054">
    <property type="entry name" value="CoiA_nuc"/>
    <property type="match status" value="1"/>
</dbReference>
<gene>
    <name evidence="3" type="ORF">CRR46_08535</name>
</gene>
<protein>
    <submittedName>
        <fullName evidence="3">Competence protein CoiA</fullName>
    </submittedName>
</protein>
<feature type="domain" description="Competence protein CoiA-like N-terminal" evidence="2">
    <location>
        <begin position="20"/>
        <end position="55"/>
    </location>
</feature>
<name>A0A5V3MQQ2_SALER</name>
<dbReference type="AlphaFoldDB" id="A0A5V3MQQ2"/>
<dbReference type="InterPro" id="IPR010330">
    <property type="entry name" value="CoiA_nuc"/>
</dbReference>
<evidence type="ECO:0000259" key="2">
    <source>
        <dbReference type="Pfam" id="PF25164"/>
    </source>
</evidence>
<evidence type="ECO:0000313" key="3">
    <source>
        <dbReference type="EMBL" id="EBT9664544.1"/>
    </source>
</evidence>
<accession>A0A5V3MQQ2</accession>
<dbReference type="InterPro" id="IPR057253">
    <property type="entry name" value="CoiA-like_N"/>
</dbReference>
<reference evidence="3" key="1">
    <citation type="submission" date="2018-07" db="EMBL/GenBank/DDBJ databases">
        <authorList>
            <consortium name="PulseNet: The National Subtyping Network for Foodborne Disease Surveillance"/>
            <person name="Tarr C.L."/>
            <person name="Trees E."/>
            <person name="Katz L.S."/>
            <person name="Carleton-Romer H.A."/>
            <person name="Stroika S."/>
            <person name="Kucerova Z."/>
            <person name="Roache K.F."/>
            <person name="Sabol A.L."/>
            <person name="Besser J."/>
            <person name="Gerner-Smidt P."/>
        </authorList>
    </citation>
    <scope>NUCLEOTIDE SEQUENCE</scope>
    <source>
        <strain evidence="3">PNUSAS022470</strain>
    </source>
</reference>
<dbReference type="Pfam" id="PF25164">
    <property type="entry name" value="CoiA_N"/>
    <property type="match status" value="1"/>
</dbReference>
<comment type="caution">
    <text evidence="3">The sequence shown here is derived from an EMBL/GenBank/DDBJ whole genome shotgun (WGS) entry which is preliminary data.</text>
</comment>
<proteinExistence type="predicted"/>
<dbReference type="EMBL" id="AAHAMM010000002">
    <property type="protein sequence ID" value="EBT9664544.1"/>
    <property type="molecule type" value="Genomic_DNA"/>
</dbReference>
<evidence type="ECO:0000259" key="1">
    <source>
        <dbReference type="Pfam" id="PF06054"/>
    </source>
</evidence>